<dbReference type="AlphaFoldDB" id="A0A5C5VBN8"/>
<name>A0A5C5VBN8_9BACT</name>
<comment type="caution">
    <text evidence="1">The sequence shown here is derived from an EMBL/GenBank/DDBJ whole genome shotgun (WGS) entry which is preliminary data.</text>
</comment>
<accession>A0A5C5VBN8</accession>
<proteinExistence type="predicted"/>
<dbReference type="OrthoDB" id="290646at2"/>
<evidence type="ECO:0000313" key="2">
    <source>
        <dbReference type="Proteomes" id="UP000316714"/>
    </source>
</evidence>
<evidence type="ECO:0000313" key="1">
    <source>
        <dbReference type="EMBL" id="TWT36046.1"/>
    </source>
</evidence>
<evidence type="ECO:0008006" key="3">
    <source>
        <dbReference type="Google" id="ProtNLM"/>
    </source>
</evidence>
<dbReference type="EMBL" id="SIHJ01000001">
    <property type="protein sequence ID" value="TWT36046.1"/>
    <property type="molecule type" value="Genomic_DNA"/>
</dbReference>
<keyword evidence="2" id="KW-1185">Reference proteome</keyword>
<dbReference type="Proteomes" id="UP000316714">
    <property type="component" value="Unassembled WGS sequence"/>
</dbReference>
<sequence>MTALPRLAALTAVVCVATIGVDAARAQTAYDVQRQVEIAELRLHLYQNVEHPAEVRRLRTELTMADAEAESLKRLLREYEPFNRFSTGNPLTLTVESTRLALLRAELRRDNTKADLQAMQRHHAQRLRLLQLELQQAQAGL</sequence>
<organism evidence="1 2">
    <name type="scientific">Posidoniimonas corsicana</name>
    <dbReference type="NCBI Taxonomy" id="1938618"/>
    <lineage>
        <taxon>Bacteria</taxon>
        <taxon>Pseudomonadati</taxon>
        <taxon>Planctomycetota</taxon>
        <taxon>Planctomycetia</taxon>
        <taxon>Pirellulales</taxon>
        <taxon>Lacipirellulaceae</taxon>
        <taxon>Posidoniimonas</taxon>
    </lineage>
</organism>
<reference evidence="1 2" key="1">
    <citation type="submission" date="2019-02" db="EMBL/GenBank/DDBJ databases">
        <title>Deep-cultivation of Planctomycetes and their phenomic and genomic characterization uncovers novel biology.</title>
        <authorList>
            <person name="Wiegand S."/>
            <person name="Jogler M."/>
            <person name="Boedeker C."/>
            <person name="Pinto D."/>
            <person name="Vollmers J."/>
            <person name="Rivas-Marin E."/>
            <person name="Kohn T."/>
            <person name="Peeters S.H."/>
            <person name="Heuer A."/>
            <person name="Rast P."/>
            <person name="Oberbeckmann S."/>
            <person name="Bunk B."/>
            <person name="Jeske O."/>
            <person name="Meyerdierks A."/>
            <person name="Storesund J.E."/>
            <person name="Kallscheuer N."/>
            <person name="Luecker S."/>
            <person name="Lage O.M."/>
            <person name="Pohl T."/>
            <person name="Merkel B.J."/>
            <person name="Hornburger P."/>
            <person name="Mueller R.-W."/>
            <person name="Bruemmer F."/>
            <person name="Labrenz M."/>
            <person name="Spormann A.M."/>
            <person name="Op Den Camp H."/>
            <person name="Overmann J."/>
            <person name="Amann R."/>
            <person name="Jetten M.S.M."/>
            <person name="Mascher T."/>
            <person name="Medema M.H."/>
            <person name="Devos D.P."/>
            <person name="Kaster A.-K."/>
            <person name="Ovreas L."/>
            <person name="Rohde M."/>
            <person name="Galperin M.Y."/>
            <person name="Jogler C."/>
        </authorList>
    </citation>
    <scope>NUCLEOTIDE SEQUENCE [LARGE SCALE GENOMIC DNA]</scope>
    <source>
        <strain evidence="1 2">KOR34</strain>
    </source>
</reference>
<gene>
    <name evidence="1" type="ORF">KOR34_09450</name>
</gene>
<protein>
    <recommendedName>
        <fullName evidence="3">Outer membrane efflux protein</fullName>
    </recommendedName>
</protein>
<dbReference type="RefSeq" id="WP_146562644.1">
    <property type="nucleotide sequence ID" value="NZ_SIHJ01000001.1"/>
</dbReference>